<dbReference type="PANTHER" id="PTHR23416">
    <property type="entry name" value="SIALIC ACID SYNTHASE-RELATED"/>
    <property type="match status" value="1"/>
</dbReference>
<dbReference type="PANTHER" id="PTHR23416:SF23">
    <property type="entry name" value="ACETYLTRANSFERASE C18B11.09C-RELATED"/>
    <property type="match status" value="1"/>
</dbReference>
<dbReference type="InterPro" id="IPR011004">
    <property type="entry name" value="Trimer_LpxA-like_sf"/>
</dbReference>
<evidence type="ECO:0000256" key="1">
    <source>
        <dbReference type="ARBA" id="ARBA00007274"/>
    </source>
</evidence>
<comment type="similarity">
    <text evidence="1">Belongs to the transferase hexapeptide repeat family.</text>
</comment>
<protein>
    <submittedName>
        <fullName evidence="4">Acyltransferase</fullName>
    </submittedName>
</protein>
<name>A0ABT2RNJ6_9FIRM</name>
<dbReference type="Pfam" id="PF14602">
    <property type="entry name" value="Hexapep_2"/>
    <property type="match status" value="1"/>
</dbReference>
<organism evidence="4 5">
    <name type="scientific">Dorea acetigenes</name>
    <dbReference type="NCBI Taxonomy" id="2981787"/>
    <lineage>
        <taxon>Bacteria</taxon>
        <taxon>Bacillati</taxon>
        <taxon>Bacillota</taxon>
        <taxon>Clostridia</taxon>
        <taxon>Lachnospirales</taxon>
        <taxon>Lachnospiraceae</taxon>
        <taxon>Dorea</taxon>
    </lineage>
</organism>
<dbReference type="InterPro" id="IPR001451">
    <property type="entry name" value="Hexapep"/>
</dbReference>
<dbReference type="InterPro" id="IPR018357">
    <property type="entry name" value="Hexapep_transf_CS"/>
</dbReference>
<keyword evidence="5" id="KW-1185">Reference proteome</keyword>
<dbReference type="Pfam" id="PF00132">
    <property type="entry name" value="Hexapep"/>
    <property type="match status" value="1"/>
</dbReference>
<dbReference type="CDD" id="cd04647">
    <property type="entry name" value="LbH_MAT_like"/>
    <property type="match status" value="1"/>
</dbReference>
<dbReference type="GO" id="GO:0016746">
    <property type="term" value="F:acyltransferase activity"/>
    <property type="evidence" value="ECO:0007669"/>
    <property type="project" value="UniProtKB-KW"/>
</dbReference>
<proteinExistence type="inferred from homology"/>
<dbReference type="PROSITE" id="PS00101">
    <property type="entry name" value="HEXAPEP_TRANSFERASES"/>
    <property type="match status" value="1"/>
</dbReference>
<keyword evidence="4" id="KW-0012">Acyltransferase</keyword>
<evidence type="ECO:0000313" key="4">
    <source>
        <dbReference type="EMBL" id="MCU6686960.1"/>
    </source>
</evidence>
<comment type="caution">
    <text evidence="4">The sequence shown here is derived from an EMBL/GenBank/DDBJ whole genome shotgun (WGS) entry which is preliminary data.</text>
</comment>
<keyword evidence="3" id="KW-0677">Repeat</keyword>
<dbReference type="Gene3D" id="2.160.10.10">
    <property type="entry name" value="Hexapeptide repeat proteins"/>
    <property type="match status" value="1"/>
</dbReference>
<evidence type="ECO:0000256" key="2">
    <source>
        <dbReference type="ARBA" id="ARBA00022679"/>
    </source>
</evidence>
<dbReference type="RefSeq" id="WP_158370402.1">
    <property type="nucleotide sequence ID" value="NZ_JAOQJU010000011.1"/>
</dbReference>
<dbReference type="EMBL" id="JAOQJU010000011">
    <property type="protein sequence ID" value="MCU6686960.1"/>
    <property type="molecule type" value="Genomic_DNA"/>
</dbReference>
<dbReference type="Proteomes" id="UP001652431">
    <property type="component" value="Unassembled WGS sequence"/>
</dbReference>
<sequence length="168" mass="17641">MNVLKRIKKQIVLGLVNSVFQGTHAFGIKRTLLNCCEGIQIGMGTKIVTPIHVPGVSSLEIGENCWIGRDFSLEGNGKVHIGSNCDLAPAIVCVTGSHEIGDYNRRAGEGYNSGIGIGDGSWLGTRTIILPGIDIGKAVVIGAGSVVTKNLAEGSVYVGNPAKLMRKL</sequence>
<evidence type="ECO:0000256" key="3">
    <source>
        <dbReference type="ARBA" id="ARBA00022737"/>
    </source>
</evidence>
<keyword evidence="2" id="KW-0808">Transferase</keyword>
<reference evidence="4 5" key="1">
    <citation type="journal article" date="2021" name="ISME Commun">
        <title>Automated analysis of genomic sequences facilitates high-throughput and comprehensive description of bacteria.</title>
        <authorList>
            <person name="Hitch T.C.A."/>
        </authorList>
    </citation>
    <scope>NUCLEOTIDE SEQUENCE [LARGE SCALE GENOMIC DNA]</scope>
    <source>
        <strain evidence="4 5">Sanger_03</strain>
    </source>
</reference>
<gene>
    <name evidence="4" type="ORF">OCV99_10440</name>
</gene>
<accession>A0ABT2RNJ6</accession>
<dbReference type="InterPro" id="IPR051159">
    <property type="entry name" value="Hexapeptide_acetyltransf"/>
</dbReference>
<dbReference type="SUPFAM" id="SSF51161">
    <property type="entry name" value="Trimeric LpxA-like enzymes"/>
    <property type="match status" value="1"/>
</dbReference>
<evidence type="ECO:0000313" key="5">
    <source>
        <dbReference type="Proteomes" id="UP001652431"/>
    </source>
</evidence>